<organism evidence="6 7">
    <name type="scientific">Alteracholeplasma palmae (strain ATCC 49389 / J233)</name>
    <name type="common">Acholeplasma palmae</name>
    <dbReference type="NCBI Taxonomy" id="1318466"/>
    <lineage>
        <taxon>Bacteria</taxon>
        <taxon>Bacillati</taxon>
        <taxon>Mycoplasmatota</taxon>
        <taxon>Mollicutes</taxon>
        <taxon>Acholeplasmatales</taxon>
        <taxon>Acholeplasmataceae</taxon>
        <taxon>Acholeplasma</taxon>
    </lineage>
</organism>
<dbReference type="Gene3D" id="3.20.20.70">
    <property type="entry name" value="Aldolase class I"/>
    <property type="match status" value="1"/>
</dbReference>
<dbReference type="Proteomes" id="UP000032740">
    <property type="component" value="Chromosome"/>
</dbReference>
<evidence type="ECO:0000256" key="3">
    <source>
        <dbReference type="ARBA" id="ARBA00011233"/>
    </source>
</evidence>
<dbReference type="InterPro" id="IPR000887">
    <property type="entry name" value="Aldlse_KDPG_KHG"/>
</dbReference>
<reference evidence="6 7" key="1">
    <citation type="journal article" date="2013" name="J. Mol. Microbiol. Biotechnol.">
        <title>Analysis of the Complete Genomes of Acholeplasma brassicae , A. palmae and A. laidlawii and Their Comparison to the Obligate Parasites from ' Candidatus Phytoplasma'.</title>
        <authorList>
            <person name="Kube M."/>
            <person name="Siewert C."/>
            <person name="Migdoll A.M."/>
            <person name="Duduk B."/>
            <person name="Holz S."/>
            <person name="Rabus R."/>
            <person name="Seemuller E."/>
            <person name="Mitrovic J."/>
            <person name="Muller I."/>
            <person name="Buttner C."/>
            <person name="Reinhardt R."/>
        </authorList>
    </citation>
    <scope>NUCLEOTIDE SEQUENCE [LARGE SCALE GENOMIC DNA]</scope>
    <source>
        <strain evidence="6 7">J233</strain>
    </source>
</reference>
<dbReference type="STRING" id="1318466.BN85406220"/>
<dbReference type="AlphaFoldDB" id="U4KKF1"/>
<comment type="pathway">
    <text evidence="1">Carbohydrate acid metabolism.</text>
</comment>
<comment type="similarity">
    <text evidence="2">Belongs to the KHG/KDPG aldolase family.</text>
</comment>
<protein>
    <submittedName>
        <fullName evidence="6">2-keto-3-deoxygluconate 6-phosphate aldolase /4-hydroxy-2-oxoglutarate aldolase</fullName>
        <ecNumber evidence="6">4.1.2.14</ecNumber>
    </submittedName>
</protein>
<comment type="subunit">
    <text evidence="3">Homotrimer.</text>
</comment>
<dbReference type="Pfam" id="PF01081">
    <property type="entry name" value="Aldolase"/>
    <property type="match status" value="1"/>
</dbReference>
<sequence length="215" mass="22273">MFKQNVIKRITDVGVVAVVRADNAEQAIKISEACVKGGIPAIELTFTVPGAADVIKELAKAFKPEDLILGAGTVLDAETARAAILAGATYIVSPGFDLATAKLCNRYQIPYMPGCLTITEMLTAMEAGVDIVKLFPGSAFGPSYVKAVKGPLPQANIMPTGGVNIDNIGEWIKNGVVAVGVGGELTRPATKGDFAGVTANAKAFVEAVKKARAAK</sequence>
<accession>U4KKF1</accession>
<dbReference type="InterPro" id="IPR013785">
    <property type="entry name" value="Aldolase_TIM"/>
</dbReference>
<gene>
    <name evidence="6" type="primary">eda</name>
    <name evidence="6" type="ORF">BN85406220</name>
</gene>
<dbReference type="KEGG" id="apal:BN85406220"/>
<dbReference type="OrthoDB" id="9802667at2"/>
<proteinExistence type="inferred from homology"/>
<evidence type="ECO:0000256" key="2">
    <source>
        <dbReference type="ARBA" id="ARBA00006906"/>
    </source>
</evidence>
<keyword evidence="5" id="KW-0119">Carbohydrate metabolism</keyword>
<dbReference type="NCBIfam" id="NF005119">
    <property type="entry name" value="PRK06552.1"/>
    <property type="match status" value="1"/>
</dbReference>
<dbReference type="NCBIfam" id="TIGR01182">
    <property type="entry name" value="eda"/>
    <property type="match status" value="1"/>
</dbReference>
<dbReference type="RefSeq" id="WP_026658111.1">
    <property type="nucleotide sequence ID" value="NC_022538.1"/>
</dbReference>
<dbReference type="PANTHER" id="PTHR30246:SF1">
    <property type="entry name" value="2-DEHYDRO-3-DEOXY-6-PHOSPHOGALACTONATE ALDOLASE-RELATED"/>
    <property type="match status" value="1"/>
</dbReference>
<evidence type="ECO:0000256" key="4">
    <source>
        <dbReference type="ARBA" id="ARBA00023239"/>
    </source>
</evidence>
<evidence type="ECO:0000313" key="6">
    <source>
        <dbReference type="EMBL" id="CCV64199.1"/>
    </source>
</evidence>
<evidence type="ECO:0000256" key="1">
    <source>
        <dbReference type="ARBA" id="ARBA00004761"/>
    </source>
</evidence>
<dbReference type="GO" id="GO:0008675">
    <property type="term" value="F:2-dehydro-3-deoxy-phosphogluconate aldolase activity"/>
    <property type="evidence" value="ECO:0007669"/>
    <property type="project" value="UniProtKB-EC"/>
</dbReference>
<keyword evidence="4 6" id="KW-0456">Lyase</keyword>
<evidence type="ECO:0000313" key="7">
    <source>
        <dbReference type="Proteomes" id="UP000032740"/>
    </source>
</evidence>
<dbReference type="PANTHER" id="PTHR30246">
    <property type="entry name" value="2-KETO-3-DEOXY-6-PHOSPHOGLUCONATE ALDOLASE"/>
    <property type="match status" value="1"/>
</dbReference>
<dbReference type="EMBL" id="FO681347">
    <property type="protein sequence ID" value="CCV64199.1"/>
    <property type="molecule type" value="Genomic_DNA"/>
</dbReference>
<evidence type="ECO:0000256" key="5">
    <source>
        <dbReference type="ARBA" id="ARBA00023277"/>
    </source>
</evidence>
<dbReference type="CDD" id="cd00452">
    <property type="entry name" value="KDPG_aldolase"/>
    <property type="match status" value="1"/>
</dbReference>
<dbReference type="EC" id="4.1.2.14" evidence="6"/>
<dbReference type="HOGENOM" id="CLU_077795_2_0_14"/>
<dbReference type="SUPFAM" id="SSF51569">
    <property type="entry name" value="Aldolase"/>
    <property type="match status" value="1"/>
</dbReference>
<name>U4KKF1_ALTPJ</name>
<keyword evidence="7" id="KW-1185">Reference proteome</keyword>